<feature type="transmembrane region" description="Helical" evidence="5">
    <location>
        <begin position="37"/>
        <end position="59"/>
    </location>
</feature>
<keyword evidence="3" id="KW-0249">Electron transport</keyword>
<evidence type="ECO:0000313" key="7">
    <source>
        <dbReference type="EMBL" id="RKQ14013.1"/>
    </source>
</evidence>
<dbReference type="EMBL" id="RBZO01000024">
    <property type="protein sequence ID" value="RKQ14013.1"/>
    <property type="molecule type" value="Genomic_DNA"/>
</dbReference>
<dbReference type="RefSeq" id="WP_121132924.1">
    <property type="nucleotide sequence ID" value="NZ_JBHUFK010000018.1"/>
</dbReference>
<feature type="transmembrane region" description="Helical" evidence="5">
    <location>
        <begin position="93"/>
        <end position="111"/>
    </location>
</feature>
<protein>
    <recommendedName>
        <fullName evidence="6">Blue (type 1) copper domain-containing protein</fullName>
    </recommendedName>
</protein>
<feature type="transmembrane region" description="Helical" evidence="5">
    <location>
        <begin position="6"/>
        <end position="25"/>
    </location>
</feature>
<dbReference type="PANTHER" id="PTHR38439:SF3">
    <property type="entry name" value="COPPER-RESISTANT CUPROPROTEIN COPI"/>
    <property type="match status" value="1"/>
</dbReference>
<dbReference type="PROSITE" id="PS00196">
    <property type="entry name" value="COPPER_BLUE"/>
    <property type="match status" value="1"/>
</dbReference>
<dbReference type="SUPFAM" id="SSF49503">
    <property type="entry name" value="Cupredoxins"/>
    <property type="match status" value="1"/>
</dbReference>
<reference evidence="7 8" key="1">
    <citation type="journal article" date="2015" name="Antonie Van Leeuwenhoek">
        <title>Oceanobacillus bengalensis sp. nov., a bacterium isolated from seawater of the Bay of Bengal.</title>
        <authorList>
            <person name="Yongchang O."/>
            <person name="Xiang W."/>
            <person name="Wang G."/>
        </authorList>
    </citation>
    <scope>NUCLEOTIDE SEQUENCE [LARGE SCALE GENOMIC DNA]</scope>
    <source>
        <strain evidence="7 8">MCCC 1K00260</strain>
    </source>
</reference>
<keyword evidence="5" id="KW-1133">Transmembrane helix</keyword>
<evidence type="ECO:0000256" key="1">
    <source>
        <dbReference type="ARBA" id="ARBA00022448"/>
    </source>
</evidence>
<keyword evidence="2" id="KW-0479">Metal-binding</keyword>
<feature type="transmembrane region" description="Helical" evidence="5">
    <location>
        <begin position="148"/>
        <end position="166"/>
    </location>
</feature>
<keyword evidence="5" id="KW-0812">Transmembrane</keyword>
<evidence type="ECO:0000313" key="8">
    <source>
        <dbReference type="Proteomes" id="UP000281813"/>
    </source>
</evidence>
<keyword evidence="5" id="KW-0472">Membrane</keyword>
<dbReference type="AlphaFoldDB" id="A0A494YV10"/>
<name>A0A494YV10_9BACI</name>
<keyword evidence="1" id="KW-0813">Transport</keyword>
<evidence type="ECO:0000256" key="5">
    <source>
        <dbReference type="SAM" id="Phobius"/>
    </source>
</evidence>
<dbReference type="Proteomes" id="UP000281813">
    <property type="component" value="Unassembled WGS sequence"/>
</dbReference>
<proteinExistence type="predicted"/>
<keyword evidence="8" id="KW-1185">Reference proteome</keyword>
<feature type="domain" description="Blue (type 1) copper" evidence="6">
    <location>
        <begin position="192"/>
        <end position="296"/>
    </location>
</feature>
<evidence type="ECO:0000256" key="4">
    <source>
        <dbReference type="ARBA" id="ARBA00023008"/>
    </source>
</evidence>
<keyword evidence="4" id="KW-0186">Copper</keyword>
<evidence type="ECO:0000256" key="2">
    <source>
        <dbReference type="ARBA" id="ARBA00022723"/>
    </source>
</evidence>
<dbReference type="InterPro" id="IPR000923">
    <property type="entry name" value="BlueCu_1"/>
</dbReference>
<sequence length="297" mass="32684">MGTTLYLIFLITFLLSTIIIGKTFYNRRKVPCMTGMMISMTLGMSVGLLLGIIFGILFFENFFLATLLGMAAGMIVGFLAGVPVSVMAVLDGLLSGLMGGMMGAMLGAMIAMEYHDAIVLIMFFLFLATMLILFYMMQKENIGKELSLFYNPLVPVFLFGFLFFVFNQTGPVFIETGSAEHNHSENEESNNSLKINTNEYNFLPNNVNVKVGETVTLSIENTGKIEHDLEIIGFTPSNVQQNSNHHHENTANTIHLHAAPGEEQSISFTPTEPGVYKFVCTIPGHKESGMIGTMEVS</sequence>
<evidence type="ECO:0000256" key="3">
    <source>
        <dbReference type="ARBA" id="ARBA00022982"/>
    </source>
</evidence>
<dbReference type="GO" id="GO:0009055">
    <property type="term" value="F:electron transfer activity"/>
    <property type="evidence" value="ECO:0007669"/>
    <property type="project" value="InterPro"/>
</dbReference>
<feature type="transmembrane region" description="Helical" evidence="5">
    <location>
        <begin position="65"/>
        <end position="86"/>
    </location>
</feature>
<feature type="transmembrane region" description="Helical" evidence="5">
    <location>
        <begin position="117"/>
        <end position="136"/>
    </location>
</feature>
<organism evidence="7 8">
    <name type="scientific">Oceanobacillus bengalensis</name>
    <dbReference type="NCBI Taxonomy" id="1435466"/>
    <lineage>
        <taxon>Bacteria</taxon>
        <taxon>Bacillati</taxon>
        <taxon>Bacillota</taxon>
        <taxon>Bacilli</taxon>
        <taxon>Bacillales</taxon>
        <taxon>Bacillaceae</taxon>
        <taxon>Oceanobacillus</taxon>
    </lineage>
</organism>
<dbReference type="InterPro" id="IPR008972">
    <property type="entry name" value="Cupredoxin"/>
</dbReference>
<dbReference type="Gene3D" id="2.60.40.420">
    <property type="entry name" value="Cupredoxins - blue copper proteins"/>
    <property type="match status" value="1"/>
</dbReference>
<accession>A0A494YV10</accession>
<dbReference type="PANTHER" id="PTHR38439">
    <property type="entry name" value="AURACYANIN-B"/>
    <property type="match status" value="1"/>
</dbReference>
<dbReference type="InterPro" id="IPR028871">
    <property type="entry name" value="BlueCu_1_BS"/>
</dbReference>
<dbReference type="GO" id="GO:0005507">
    <property type="term" value="F:copper ion binding"/>
    <property type="evidence" value="ECO:0007669"/>
    <property type="project" value="InterPro"/>
</dbReference>
<gene>
    <name evidence="7" type="ORF">D8M05_14195</name>
</gene>
<evidence type="ECO:0000259" key="6">
    <source>
        <dbReference type="Pfam" id="PF00127"/>
    </source>
</evidence>
<dbReference type="OrthoDB" id="9816061at2"/>
<comment type="caution">
    <text evidence="7">The sequence shown here is derived from an EMBL/GenBank/DDBJ whole genome shotgun (WGS) entry which is preliminary data.</text>
</comment>
<dbReference type="Pfam" id="PF00127">
    <property type="entry name" value="Copper-bind"/>
    <property type="match status" value="1"/>
</dbReference>
<dbReference type="InterPro" id="IPR050845">
    <property type="entry name" value="Cu-binding_ET"/>
</dbReference>